<accession>A0A1Z1SUR5</accession>
<evidence type="ECO:0000313" key="2">
    <source>
        <dbReference type="EMBL" id="ARX35663.1"/>
    </source>
</evidence>
<gene>
    <name evidence="1" type="ORF">AM402_11660</name>
    <name evidence="2" type="ORF">AM402_16370</name>
</gene>
<sequence length="157" mass="17787">MLTALYDSFPNPLEDDEYEELSKKFSNKDHLIANMLYLEMHGLIEKPFIQSSTLDGIEYIFNSYTCFITEKGIDFLLDDGGLSAILKVQTIRIHSDSIKALEDIILTSNESPDMKANLKSKLHELPANAITHLMNELLVKGVMNLPVAIQIIQKFLQ</sequence>
<dbReference type="Proteomes" id="UP000195540">
    <property type="component" value="Chromosome"/>
</dbReference>
<dbReference type="EMBL" id="CP021694">
    <property type="protein sequence ID" value="ARX34767.1"/>
    <property type="molecule type" value="Genomic_DNA"/>
</dbReference>
<dbReference type="AlphaFoldDB" id="A0A1Z1SUR5"/>
<evidence type="ECO:0000313" key="1">
    <source>
        <dbReference type="EMBL" id="ARX34767.1"/>
    </source>
</evidence>
<evidence type="ECO:0008006" key="4">
    <source>
        <dbReference type="Google" id="ProtNLM"/>
    </source>
</evidence>
<protein>
    <recommendedName>
        <fullName evidence="4">DUF2513 domain-containing protein</fullName>
    </recommendedName>
</protein>
<reference evidence="1 3" key="1">
    <citation type="submission" date="2017-05" db="EMBL/GenBank/DDBJ databases">
        <title>Whole genome sequencing of Proteus mirabilis AR_0155.</title>
        <authorList>
            <person name="Conlan S."/>
            <person name="Thomas P.J."/>
            <person name="Mullikin J."/>
            <person name="Frank K.M."/>
            <person name="Segre J.A."/>
        </authorList>
    </citation>
    <scope>NUCLEOTIDE SEQUENCE [LARGE SCALE GENOMIC DNA]</scope>
    <source>
        <strain evidence="1 3">AR_0155</strain>
    </source>
</reference>
<proteinExistence type="predicted"/>
<dbReference type="EMBL" id="CP021694">
    <property type="protein sequence ID" value="ARX35663.1"/>
    <property type="molecule type" value="Genomic_DNA"/>
</dbReference>
<organism evidence="1 3">
    <name type="scientific">Proteus mirabilis</name>
    <dbReference type="NCBI Taxonomy" id="584"/>
    <lineage>
        <taxon>Bacteria</taxon>
        <taxon>Pseudomonadati</taxon>
        <taxon>Pseudomonadota</taxon>
        <taxon>Gammaproteobacteria</taxon>
        <taxon>Enterobacterales</taxon>
        <taxon>Morganellaceae</taxon>
        <taxon>Proteus</taxon>
    </lineage>
</organism>
<name>A0A1Z1SUR5_PROMI</name>
<evidence type="ECO:0000313" key="3">
    <source>
        <dbReference type="Proteomes" id="UP000195540"/>
    </source>
</evidence>